<reference evidence="1 2" key="1">
    <citation type="submission" date="2021-11" db="EMBL/GenBank/DDBJ databases">
        <title>Black yeast isolated from Biological Soil Crust.</title>
        <authorList>
            <person name="Kurbessoian T."/>
        </authorList>
    </citation>
    <scope>NUCLEOTIDE SEQUENCE [LARGE SCALE GENOMIC DNA]</scope>
    <source>
        <strain evidence="1 2">CCFEE 5522</strain>
    </source>
</reference>
<dbReference type="EMBL" id="JAVFHQ010000010">
    <property type="protein sequence ID" value="KAK4547651.1"/>
    <property type="molecule type" value="Genomic_DNA"/>
</dbReference>
<evidence type="ECO:0000313" key="2">
    <source>
        <dbReference type="Proteomes" id="UP001324427"/>
    </source>
</evidence>
<sequence>MTQHDQCQPGQHPRTCTADKLSMDIKLYSQWPHGLPSKCPTSRPGRTCIKPPLAPIAYAETCVKYGVPFHDAVAMIPAWVLDLDGGIVGTKSRPWRPSEYVLALLQARSGKVVGDGEHALAHGLFEIPGRQGMKLFTCDKPVQEAVAAWGGGEAMEIDLQAEPSG</sequence>
<accession>A0AAV9JPZ4</accession>
<evidence type="ECO:0000313" key="1">
    <source>
        <dbReference type="EMBL" id="KAK4547651.1"/>
    </source>
</evidence>
<comment type="caution">
    <text evidence="1">The sequence shown here is derived from an EMBL/GenBank/DDBJ whole genome shotgun (WGS) entry which is preliminary data.</text>
</comment>
<organism evidence="1 2">
    <name type="scientific">Oleoguttula mirabilis</name>
    <dbReference type="NCBI Taxonomy" id="1507867"/>
    <lineage>
        <taxon>Eukaryota</taxon>
        <taxon>Fungi</taxon>
        <taxon>Dikarya</taxon>
        <taxon>Ascomycota</taxon>
        <taxon>Pezizomycotina</taxon>
        <taxon>Dothideomycetes</taxon>
        <taxon>Dothideomycetidae</taxon>
        <taxon>Mycosphaerellales</taxon>
        <taxon>Teratosphaeriaceae</taxon>
        <taxon>Oleoguttula</taxon>
    </lineage>
</organism>
<protein>
    <submittedName>
        <fullName evidence="1">Uncharacterized protein</fullName>
    </submittedName>
</protein>
<proteinExistence type="predicted"/>
<dbReference type="Proteomes" id="UP001324427">
    <property type="component" value="Unassembled WGS sequence"/>
</dbReference>
<dbReference type="AlphaFoldDB" id="A0AAV9JPZ4"/>
<name>A0AAV9JPZ4_9PEZI</name>
<keyword evidence="2" id="KW-1185">Reference proteome</keyword>
<gene>
    <name evidence="1" type="ORF">LTR36_000608</name>
</gene>